<feature type="transmembrane region" description="Helical" evidence="9">
    <location>
        <begin position="73"/>
        <end position="93"/>
    </location>
</feature>
<feature type="transmembrane region" description="Helical" evidence="9">
    <location>
        <begin position="12"/>
        <end position="35"/>
    </location>
</feature>
<evidence type="ECO:0000313" key="10">
    <source>
        <dbReference type="EMBL" id="ANP26784.1"/>
    </source>
</evidence>
<keyword evidence="6 9" id="KW-1133">Transmembrane helix</keyword>
<dbReference type="GO" id="GO:0043190">
    <property type="term" value="C:ATP-binding cassette (ABC) transporter complex"/>
    <property type="evidence" value="ECO:0007669"/>
    <property type="project" value="InterPro"/>
</dbReference>
<dbReference type="PATRIC" id="fig|1630135.4.peg.227"/>
<dbReference type="Pfam" id="PF00950">
    <property type="entry name" value="ABC-3"/>
    <property type="match status" value="1"/>
</dbReference>
<keyword evidence="3 8" id="KW-0813">Transport</keyword>
<evidence type="ECO:0000256" key="4">
    <source>
        <dbReference type="ARBA" id="ARBA00022475"/>
    </source>
</evidence>
<comment type="similarity">
    <text evidence="2 8">Belongs to the ABC-3 integral membrane protein family.</text>
</comment>
<evidence type="ECO:0000256" key="1">
    <source>
        <dbReference type="ARBA" id="ARBA00004651"/>
    </source>
</evidence>
<feature type="transmembrane region" description="Helical" evidence="9">
    <location>
        <begin position="263"/>
        <end position="281"/>
    </location>
</feature>
<dbReference type="InterPro" id="IPR037294">
    <property type="entry name" value="ABC_BtuC-like"/>
</dbReference>
<dbReference type="GO" id="GO:0010043">
    <property type="term" value="P:response to zinc ion"/>
    <property type="evidence" value="ECO:0007669"/>
    <property type="project" value="TreeGrafter"/>
</dbReference>
<accession>A0A1B0ZFR5</accession>
<dbReference type="STRING" id="1630135.DAD186_02250"/>
<dbReference type="CDD" id="cd06550">
    <property type="entry name" value="TM_ABC_iron-siderophores_like"/>
    <property type="match status" value="1"/>
</dbReference>
<evidence type="ECO:0000256" key="5">
    <source>
        <dbReference type="ARBA" id="ARBA00022692"/>
    </source>
</evidence>
<evidence type="ECO:0000256" key="6">
    <source>
        <dbReference type="ARBA" id="ARBA00022989"/>
    </source>
</evidence>
<feature type="transmembrane region" description="Helical" evidence="9">
    <location>
        <begin position="208"/>
        <end position="225"/>
    </location>
</feature>
<evidence type="ECO:0000256" key="3">
    <source>
        <dbReference type="ARBA" id="ARBA00022448"/>
    </source>
</evidence>
<dbReference type="InterPro" id="IPR001626">
    <property type="entry name" value="ABC_TroCD"/>
</dbReference>
<feature type="transmembrane region" description="Helical" evidence="9">
    <location>
        <begin position="47"/>
        <end position="67"/>
    </location>
</feature>
<feature type="transmembrane region" description="Helical" evidence="9">
    <location>
        <begin position="237"/>
        <end position="257"/>
    </location>
</feature>
<reference evidence="10 11" key="1">
    <citation type="submission" date="2015-06" db="EMBL/GenBank/DDBJ databases">
        <title>Investigation of pathophysiology for high-risk pregnancy and development of treatment modality based on it.</title>
        <authorList>
            <person name="Kim B.-C."/>
            <person name="Lim S."/>
        </authorList>
    </citation>
    <scope>NUCLEOTIDE SEQUENCE [LARGE SCALE GENOMIC DNA]</scope>
    <source>
        <strain evidence="10 11">AD1-86</strain>
    </source>
</reference>
<comment type="subcellular location">
    <subcellularLocation>
        <location evidence="1 8">Cell membrane</location>
        <topology evidence="1 8">Multi-pass membrane protein</topology>
    </subcellularLocation>
</comment>
<evidence type="ECO:0000256" key="9">
    <source>
        <dbReference type="SAM" id="Phobius"/>
    </source>
</evidence>
<sequence>MSIVDFLSVYTYRSVLVGTSLIGAIAGALGCFAYVRHQSLASDVISHSALPGVLLAFLFSTLGPGAFIHSPLLLVIGAAVTGTAAHLVANIVASRTPLTIDAAMATTLSLFFGTGMLLLQFISKSSLPGKGGIGVFLFGNASTLTKADITSSAVVGGCAILVTLALWKEFSLRAFDPEFCTVLGLNGKAIDAAMFAMLAIATVAGVKAVGLVLMVAFVVTPPAVARQWTRELSSMTLCSALVGAGASSLGAYASVALGELPSGPVTVLVLVGALVVSLLCAPRRGILARMVASSTTRRTFRSSPGQGRKR</sequence>
<dbReference type="SUPFAM" id="SSF81345">
    <property type="entry name" value="ABC transporter involved in vitamin B12 uptake, BtuC"/>
    <property type="match status" value="1"/>
</dbReference>
<proteinExistence type="inferred from homology"/>
<dbReference type="EMBL" id="CP012117">
    <property type="protein sequence ID" value="ANP26784.1"/>
    <property type="molecule type" value="Genomic_DNA"/>
</dbReference>
<dbReference type="PANTHER" id="PTHR30477">
    <property type="entry name" value="ABC-TRANSPORTER METAL-BINDING PROTEIN"/>
    <property type="match status" value="1"/>
</dbReference>
<keyword evidence="5 8" id="KW-0812">Transmembrane</keyword>
<evidence type="ECO:0000256" key="7">
    <source>
        <dbReference type="ARBA" id="ARBA00023136"/>
    </source>
</evidence>
<dbReference type="Gene3D" id="1.10.3470.10">
    <property type="entry name" value="ABC transporter involved in vitamin B12 uptake, BtuC"/>
    <property type="match status" value="1"/>
</dbReference>
<protein>
    <recommendedName>
        <fullName evidence="12">Metal ABC transporter permease</fullName>
    </recommendedName>
</protein>
<name>A0A1B0ZFR5_9MICO</name>
<dbReference type="GO" id="GO:0055085">
    <property type="term" value="P:transmembrane transport"/>
    <property type="evidence" value="ECO:0007669"/>
    <property type="project" value="InterPro"/>
</dbReference>
<keyword evidence="7 9" id="KW-0472">Membrane</keyword>
<evidence type="ECO:0008006" key="12">
    <source>
        <dbReference type="Google" id="ProtNLM"/>
    </source>
</evidence>
<dbReference type="PANTHER" id="PTHR30477:SF3">
    <property type="entry name" value="METAL TRANSPORT SYSTEM MEMBRANE PROTEIN CT_069-RELATED"/>
    <property type="match status" value="1"/>
</dbReference>
<dbReference type="Proteomes" id="UP000092596">
    <property type="component" value="Chromosome"/>
</dbReference>
<feature type="transmembrane region" description="Helical" evidence="9">
    <location>
        <begin position="100"/>
        <end position="122"/>
    </location>
</feature>
<evidence type="ECO:0000256" key="2">
    <source>
        <dbReference type="ARBA" id="ARBA00008034"/>
    </source>
</evidence>
<organism evidence="10 11">
    <name type="scientific">Dermabacter vaginalis</name>
    <dbReference type="NCBI Taxonomy" id="1630135"/>
    <lineage>
        <taxon>Bacteria</taxon>
        <taxon>Bacillati</taxon>
        <taxon>Actinomycetota</taxon>
        <taxon>Actinomycetes</taxon>
        <taxon>Micrococcales</taxon>
        <taxon>Dermabacteraceae</taxon>
        <taxon>Dermabacter</taxon>
    </lineage>
</organism>
<dbReference type="KEGG" id="dva:DAD186_02250"/>
<dbReference type="AlphaFoldDB" id="A0A1B0ZFR5"/>
<keyword evidence="4" id="KW-1003">Cell membrane</keyword>
<dbReference type="RefSeq" id="WP_065247148.1">
    <property type="nucleotide sequence ID" value="NZ_CP012117.1"/>
</dbReference>
<gene>
    <name evidence="10" type="ORF">DAD186_02250</name>
</gene>
<evidence type="ECO:0000313" key="11">
    <source>
        <dbReference type="Proteomes" id="UP000092596"/>
    </source>
</evidence>
<evidence type="ECO:0000256" key="8">
    <source>
        <dbReference type="RuleBase" id="RU003943"/>
    </source>
</evidence>